<reference evidence="2" key="1">
    <citation type="submission" date="2023-10" db="EMBL/GenBank/DDBJ databases">
        <title>Genome assembly of Pristionchus species.</title>
        <authorList>
            <person name="Yoshida K."/>
            <person name="Sommer R.J."/>
        </authorList>
    </citation>
    <scope>NUCLEOTIDE SEQUENCE</scope>
    <source>
        <strain evidence="2">RS5133</strain>
    </source>
</reference>
<sequence length="358" mass="38594">VFLFATTADAKSIRLRREIPAYSNDQLKPAVEPPLIQVSGASPNSYYISANIGKNDESEIAAYQSMLEILLRQLSTLDTEPADPKNPTSSETAQEYQRDFLSQQAYDVVNRLLQLGALSAIADAEKAVYGDEGSPETEEVEKEAIVDSDSTKIMSGPDDYDGFGDDQAREVLRLLIDELMDKFFADSKNTQVFVLGASSKKSNDEMGEEEDMDDSSDSSSSESDEGDSDEYYYYSTEEDTDGLQPADADDDAVILVNKQVTTNLIRIPSQTFLNALAKLGPEIENKPTHTALTPLQVEDPRVYAKPTSGSNPLIDPPMTVPGHSGHSRPIIPVATAVPSEVAPAATAAAAAAAPSTES</sequence>
<keyword evidence="3" id="KW-1185">Reference proteome</keyword>
<name>A0AAV5V8C8_9BILA</name>
<feature type="non-terminal residue" evidence="2">
    <location>
        <position position="1"/>
    </location>
</feature>
<accession>A0AAV5V8C8</accession>
<organism evidence="2 3">
    <name type="scientific">Pristionchus fissidentatus</name>
    <dbReference type="NCBI Taxonomy" id="1538716"/>
    <lineage>
        <taxon>Eukaryota</taxon>
        <taxon>Metazoa</taxon>
        <taxon>Ecdysozoa</taxon>
        <taxon>Nematoda</taxon>
        <taxon>Chromadorea</taxon>
        <taxon>Rhabditida</taxon>
        <taxon>Rhabditina</taxon>
        <taxon>Diplogasteromorpha</taxon>
        <taxon>Diplogasteroidea</taxon>
        <taxon>Neodiplogasteridae</taxon>
        <taxon>Pristionchus</taxon>
    </lineage>
</organism>
<evidence type="ECO:0000313" key="2">
    <source>
        <dbReference type="EMBL" id="GMT15626.1"/>
    </source>
</evidence>
<protein>
    <submittedName>
        <fullName evidence="2">Uncharacterized protein</fullName>
    </submittedName>
</protein>
<gene>
    <name evidence="2" type="ORF">PFISCL1PPCAC_6923</name>
</gene>
<feature type="compositionally biased region" description="Acidic residues" evidence="1">
    <location>
        <begin position="205"/>
        <end position="229"/>
    </location>
</feature>
<feature type="region of interest" description="Disordered" evidence="1">
    <location>
        <begin position="200"/>
        <end position="229"/>
    </location>
</feature>
<proteinExistence type="predicted"/>
<evidence type="ECO:0000313" key="3">
    <source>
        <dbReference type="Proteomes" id="UP001432322"/>
    </source>
</evidence>
<dbReference type="EMBL" id="BTSY01000002">
    <property type="protein sequence ID" value="GMT15626.1"/>
    <property type="molecule type" value="Genomic_DNA"/>
</dbReference>
<dbReference type="Proteomes" id="UP001432322">
    <property type="component" value="Unassembled WGS sequence"/>
</dbReference>
<comment type="caution">
    <text evidence="2">The sequence shown here is derived from an EMBL/GenBank/DDBJ whole genome shotgun (WGS) entry which is preliminary data.</text>
</comment>
<feature type="non-terminal residue" evidence="2">
    <location>
        <position position="358"/>
    </location>
</feature>
<feature type="region of interest" description="Disordered" evidence="1">
    <location>
        <begin position="305"/>
        <end position="330"/>
    </location>
</feature>
<evidence type="ECO:0000256" key="1">
    <source>
        <dbReference type="SAM" id="MobiDB-lite"/>
    </source>
</evidence>
<dbReference type="AlphaFoldDB" id="A0AAV5V8C8"/>